<name>A0AA50CMC4_9HYPH</name>
<organism evidence="3 4">
    <name type="scientific">Shinella sumterensis</name>
    <dbReference type="NCBI Taxonomy" id="1967501"/>
    <lineage>
        <taxon>Bacteria</taxon>
        <taxon>Pseudomonadati</taxon>
        <taxon>Pseudomonadota</taxon>
        <taxon>Alphaproteobacteria</taxon>
        <taxon>Hyphomicrobiales</taxon>
        <taxon>Rhizobiaceae</taxon>
        <taxon>Shinella</taxon>
    </lineage>
</organism>
<dbReference type="GO" id="GO:0071949">
    <property type="term" value="F:FAD binding"/>
    <property type="evidence" value="ECO:0007669"/>
    <property type="project" value="InterPro"/>
</dbReference>
<sequence length="450" mass="48409">MRGAFDSFGRVDRHERQGLALDFALNALRRPTGTLPSLLAYGNGRSYGDSCHNDAGALVAMRARHAIIDFDPATGLIEAEAGVSLAEIIAHAAPFGYFLPVTPGTRFVTLGGAIANDVHGKNHHVRGTFGCHVESLELLRSDGVVHHCSSSENSGLLAATIGGMGLTGLVLSAKLRLMPVGSLDIEERITAFANLDGYFDLAEAADAENEYAVAWVDQLAAGASAGRGVLITGNHARNGNFKTDDGVARLSVPFDLPFSMLNGLSLRLFNGAYFHAKKRKQAPHLSGYGAFFYPLDGIGDWNRLYGPAGLYQHQSVIPFDAARAVIPAMLEASRTAGHASFLTVLKRFGAVPSPGLMSFPRPGYTLTMDFPNRGAATHALLETLDRMTVAAGGRVNPYKDGRMRAQTFQAGFPEWEALENMRDPAFCSDFWRRTALTLKGRDDTAGRKDI</sequence>
<dbReference type="Gene3D" id="3.30.465.10">
    <property type="match status" value="1"/>
</dbReference>
<dbReference type="InterPro" id="IPR010031">
    <property type="entry name" value="FAD_lactone_oxidase-like"/>
</dbReference>
<dbReference type="SUPFAM" id="SSF56176">
    <property type="entry name" value="FAD-binding/transporter-associated domain-like"/>
    <property type="match status" value="1"/>
</dbReference>
<dbReference type="InterPro" id="IPR016166">
    <property type="entry name" value="FAD-bd_PCMH"/>
</dbReference>
<keyword evidence="4" id="KW-1185">Reference proteome</keyword>
<dbReference type="InterPro" id="IPR016169">
    <property type="entry name" value="FAD-bd_PCMH_sub2"/>
</dbReference>
<dbReference type="PANTHER" id="PTHR43762:SF1">
    <property type="entry name" value="D-ARABINONO-1,4-LACTONE OXIDASE"/>
    <property type="match status" value="1"/>
</dbReference>
<dbReference type="PROSITE" id="PS51387">
    <property type="entry name" value="FAD_PCMH"/>
    <property type="match status" value="1"/>
</dbReference>
<evidence type="ECO:0000313" key="4">
    <source>
        <dbReference type="Proteomes" id="UP001234585"/>
    </source>
</evidence>
<dbReference type="AlphaFoldDB" id="A0AA50CMC4"/>
<keyword evidence="1" id="KW-0274">FAD</keyword>
<accession>A0AA50CMC4</accession>
<dbReference type="InterPro" id="IPR036318">
    <property type="entry name" value="FAD-bd_PCMH-like_sf"/>
</dbReference>
<dbReference type="Proteomes" id="UP001234585">
    <property type="component" value="Chromosome"/>
</dbReference>
<evidence type="ECO:0000259" key="2">
    <source>
        <dbReference type="PROSITE" id="PS51387"/>
    </source>
</evidence>
<feature type="domain" description="FAD-binding PCMH-type" evidence="2">
    <location>
        <begin position="1"/>
        <end position="180"/>
    </location>
</feature>
<dbReference type="EMBL" id="CP132302">
    <property type="protein sequence ID" value="WLR97753.1"/>
    <property type="molecule type" value="Genomic_DNA"/>
</dbReference>
<evidence type="ECO:0000256" key="1">
    <source>
        <dbReference type="ARBA" id="ARBA00022827"/>
    </source>
</evidence>
<dbReference type="RefSeq" id="WP_306037681.1">
    <property type="nucleotide sequence ID" value="NZ_CP132302.1"/>
</dbReference>
<gene>
    <name evidence="3" type="ORF">Q9313_01605</name>
</gene>
<keyword evidence="1" id="KW-0285">Flavoprotein</keyword>
<dbReference type="Pfam" id="PF01565">
    <property type="entry name" value="FAD_binding_4"/>
    <property type="match status" value="1"/>
</dbReference>
<protein>
    <submittedName>
        <fullName evidence="3">FAD-binding oxidoreductase</fullName>
    </submittedName>
</protein>
<dbReference type="InterPro" id="IPR006094">
    <property type="entry name" value="Oxid_FAD_bind_N"/>
</dbReference>
<dbReference type="PANTHER" id="PTHR43762">
    <property type="entry name" value="L-GULONOLACTONE OXIDASE"/>
    <property type="match status" value="1"/>
</dbReference>
<dbReference type="GO" id="GO:0016899">
    <property type="term" value="F:oxidoreductase activity, acting on the CH-OH group of donors, oxygen as acceptor"/>
    <property type="evidence" value="ECO:0007669"/>
    <property type="project" value="InterPro"/>
</dbReference>
<evidence type="ECO:0000313" key="3">
    <source>
        <dbReference type="EMBL" id="WLR97753.1"/>
    </source>
</evidence>
<proteinExistence type="predicted"/>
<reference evidence="3 4" key="1">
    <citation type="submission" date="2023-08" db="EMBL/GenBank/DDBJ databases">
        <title>Pathogen: clinical or host-associated sample.</title>
        <authorList>
            <person name="Hergert J."/>
            <person name="Casey R."/>
            <person name="Wagner J."/>
            <person name="Young E.L."/>
            <person name="Oakeson K.F."/>
        </authorList>
    </citation>
    <scope>NUCLEOTIDE SEQUENCE [LARGE SCALE GENOMIC DNA]</scope>
    <source>
        <strain evidence="3 4">1760953</strain>
    </source>
</reference>